<gene>
    <name evidence="2" type="primary">Dsec\GM13770</name>
    <name evidence="2" type="ORF">Dsec_GM13770</name>
</gene>
<proteinExistence type="predicted"/>
<organism evidence="3">
    <name type="scientific">Drosophila sechellia</name>
    <name type="common">Fruit fly</name>
    <dbReference type="NCBI Taxonomy" id="7238"/>
    <lineage>
        <taxon>Eukaryota</taxon>
        <taxon>Metazoa</taxon>
        <taxon>Ecdysozoa</taxon>
        <taxon>Arthropoda</taxon>
        <taxon>Hexapoda</taxon>
        <taxon>Insecta</taxon>
        <taxon>Pterygota</taxon>
        <taxon>Neoptera</taxon>
        <taxon>Endopterygota</taxon>
        <taxon>Diptera</taxon>
        <taxon>Brachycera</taxon>
        <taxon>Muscomorpha</taxon>
        <taxon>Ephydroidea</taxon>
        <taxon>Drosophilidae</taxon>
        <taxon>Drosophila</taxon>
        <taxon>Sophophora</taxon>
    </lineage>
</organism>
<dbReference type="Proteomes" id="UP000001292">
    <property type="component" value="Unassembled WGS sequence"/>
</dbReference>
<dbReference type="STRING" id="7238.B4HV50"/>
<evidence type="ECO:0000313" key="2">
    <source>
        <dbReference type="EMBL" id="EDW50821.1"/>
    </source>
</evidence>
<evidence type="ECO:0000313" key="3">
    <source>
        <dbReference type="Proteomes" id="UP000001292"/>
    </source>
</evidence>
<evidence type="ECO:0000256" key="1">
    <source>
        <dbReference type="SAM" id="SignalP"/>
    </source>
</evidence>
<dbReference type="AlphaFoldDB" id="B4HV50"/>
<feature type="signal peptide" evidence="1">
    <location>
        <begin position="1"/>
        <end position="32"/>
    </location>
</feature>
<sequence>MMTEKIRKSSLSGYTVLLLLAAIQFQARVVSSTTTKPSSTLATSTKASSNVNPLTESKLEKNCKALCEHCGCLGFYCGEECLCEYDRGTGLS</sequence>
<protein>
    <submittedName>
        <fullName evidence="2">GM13770</fullName>
    </submittedName>
</protein>
<feature type="chain" id="PRO_5002809389" evidence="1">
    <location>
        <begin position="33"/>
        <end position="92"/>
    </location>
</feature>
<name>B4HV50_DROSE</name>
<keyword evidence="1" id="KW-0732">Signal</keyword>
<accession>B4HV50</accession>
<dbReference type="EMBL" id="CH480817">
    <property type="protein sequence ID" value="EDW50821.1"/>
    <property type="molecule type" value="Genomic_DNA"/>
</dbReference>
<dbReference type="HOGENOM" id="CLU_2415628_0_0_1"/>
<keyword evidence="3" id="KW-1185">Reference proteome</keyword>
<reference evidence="2 3" key="1">
    <citation type="journal article" date="2007" name="Nature">
        <title>Evolution of genes and genomes on the Drosophila phylogeny.</title>
        <authorList>
            <consortium name="Drosophila 12 Genomes Consortium"/>
            <person name="Clark A.G."/>
            <person name="Eisen M.B."/>
            <person name="Smith D.R."/>
            <person name="Bergman C.M."/>
            <person name="Oliver B."/>
            <person name="Markow T.A."/>
            <person name="Kaufman T.C."/>
            <person name="Kellis M."/>
            <person name="Gelbart W."/>
            <person name="Iyer V.N."/>
            <person name="Pollard D.A."/>
            <person name="Sackton T.B."/>
            <person name="Larracuente A.M."/>
            <person name="Singh N.D."/>
            <person name="Abad J.P."/>
            <person name="Abt D.N."/>
            <person name="Adryan B."/>
            <person name="Aguade M."/>
            <person name="Akashi H."/>
            <person name="Anderson W.W."/>
            <person name="Aquadro C.F."/>
            <person name="Ardell D.H."/>
            <person name="Arguello R."/>
            <person name="Artieri C.G."/>
            <person name="Barbash D.A."/>
            <person name="Barker D."/>
            <person name="Barsanti P."/>
            <person name="Batterham P."/>
            <person name="Batzoglou S."/>
            <person name="Begun D."/>
            <person name="Bhutkar A."/>
            <person name="Blanco E."/>
            <person name="Bosak S.A."/>
            <person name="Bradley R.K."/>
            <person name="Brand A.D."/>
            <person name="Brent M.R."/>
            <person name="Brooks A.N."/>
            <person name="Brown R.H."/>
            <person name="Butlin R.K."/>
            <person name="Caggese C."/>
            <person name="Calvi B.R."/>
            <person name="Bernardo de Carvalho A."/>
            <person name="Caspi A."/>
            <person name="Castrezana S."/>
            <person name="Celniker S.E."/>
            <person name="Chang J.L."/>
            <person name="Chapple C."/>
            <person name="Chatterji S."/>
            <person name="Chinwalla A."/>
            <person name="Civetta A."/>
            <person name="Clifton S.W."/>
            <person name="Comeron J.M."/>
            <person name="Costello J.C."/>
            <person name="Coyne J.A."/>
            <person name="Daub J."/>
            <person name="David R.G."/>
            <person name="Delcher A.L."/>
            <person name="Delehaunty K."/>
            <person name="Do C.B."/>
            <person name="Ebling H."/>
            <person name="Edwards K."/>
            <person name="Eickbush T."/>
            <person name="Evans J.D."/>
            <person name="Filipski A."/>
            <person name="Findeiss S."/>
            <person name="Freyhult E."/>
            <person name="Fulton L."/>
            <person name="Fulton R."/>
            <person name="Garcia A.C."/>
            <person name="Gardiner A."/>
            <person name="Garfield D.A."/>
            <person name="Garvin B.E."/>
            <person name="Gibson G."/>
            <person name="Gilbert D."/>
            <person name="Gnerre S."/>
            <person name="Godfrey J."/>
            <person name="Good R."/>
            <person name="Gotea V."/>
            <person name="Gravely B."/>
            <person name="Greenberg A.J."/>
            <person name="Griffiths-Jones S."/>
            <person name="Gross S."/>
            <person name="Guigo R."/>
            <person name="Gustafson E.A."/>
            <person name="Haerty W."/>
            <person name="Hahn M.W."/>
            <person name="Halligan D.L."/>
            <person name="Halpern A.L."/>
            <person name="Halter G.M."/>
            <person name="Han M.V."/>
            <person name="Heger A."/>
            <person name="Hillier L."/>
            <person name="Hinrichs A.S."/>
            <person name="Holmes I."/>
            <person name="Hoskins R.A."/>
            <person name="Hubisz M.J."/>
            <person name="Hultmark D."/>
            <person name="Huntley M.A."/>
            <person name="Jaffe D.B."/>
            <person name="Jagadeeshan S."/>
            <person name="Jeck W.R."/>
            <person name="Johnson J."/>
            <person name="Jones C.D."/>
            <person name="Jordan W.C."/>
            <person name="Karpen G.H."/>
            <person name="Kataoka E."/>
            <person name="Keightley P.D."/>
            <person name="Kheradpour P."/>
            <person name="Kirkness E.F."/>
            <person name="Koerich L.B."/>
            <person name="Kristiansen K."/>
            <person name="Kudrna D."/>
            <person name="Kulathinal R.J."/>
            <person name="Kumar S."/>
            <person name="Kwok R."/>
            <person name="Lander E."/>
            <person name="Langley C.H."/>
            <person name="Lapoint R."/>
            <person name="Lazzaro B.P."/>
            <person name="Lee S.J."/>
            <person name="Levesque L."/>
            <person name="Li R."/>
            <person name="Lin C.F."/>
            <person name="Lin M.F."/>
            <person name="Lindblad-Toh K."/>
            <person name="Llopart A."/>
            <person name="Long M."/>
            <person name="Low L."/>
            <person name="Lozovsky E."/>
            <person name="Lu J."/>
            <person name="Luo M."/>
            <person name="Machado C.A."/>
            <person name="Makalowski W."/>
            <person name="Marzo M."/>
            <person name="Matsuda M."/>
            <person name="Matzkin L."/>
            <person name="McAllister B."/>
            <person name="McBride C.S."/>
            <person name="McKernan B."/>
            <person name="McKernan K."/>
            <person name="Mendez-Lago M."/>
            <person name="Minx P."/>
            <person name="Mollenhauer M.U."/>
            <person name="Montooth K."/>
            <person name="Mount S.M."/>
            <person name="Mu X."/>
            <person name="Myers E."/>
            <person name="Negre B."/>
            <person name="Newfeld S."/>
            <person name="Nielsen R."/>
            <person name="Noor M.A."/>
            <person name="O'Grady P."/>
            <person name="Pachter L."/>
            <person name="Papaceit M."/>
            <person name="Parisi M.J."/>
            <person name="Parisi M."/>
            <person name="Parts L."/>
            <person name="Pedersen J.S."/>
            <person name="Pesole G."/>
            <person name="Phillippy A.M."/>
            <person name="Ponting C.P."/>
            <person name="Pop M."/>
            <person name="Porcelli D."/>
            <person name="Powell J.R."/>
            <person name="Prohaska S."/>
            <person name="Pruitt K."/>
            <person name="Puig M."/>
            <person name="Quesneville H."/>
            <person name="Ram K.R."/>
            <person name="Rand D."/>
            <person name="Rasmussen M.D."/>
            <person name="Reed L.K."/>
            <person name="Reenan R."/>
            <person name="Reily A."/>
            <person name="Remington K.A."/>
            <person name="Rieger T.T."/>
            <person name="Ritchie M.G."/>
            <person name="Robin C."/>
            <person name="Rogers Y.H."/>
            <person name="Rohde C."/>
            <person name="Rozas J."/>
            <person name="Rubenfield M.J."/>
            <person name="Ruiz A."/>
            <person name="Russo S."/>
            <person name="Salzberg S.L."/>
            <person name="Sanchez-Gracia A."/>
            <person name="Saranga D.J."/>
            <person name="Sato H."/>
            <person name="Schaeffer S.W."/>
            <person name="Schatz M.C."/>
            <person name="Schlenke T."/>
            <person name="Schwartz R."/>
            <person name="Segarra C."/>
            <person name="Singh R.S."/>
            <person name="Sirot L."/>
            <person name="Sirota M."/>
            <person name="Sisneros N.B."/>
            <person name="Smith C.D."/>
            <person name="Smith T.F."/>
            <person name="Spieth J."/>
            <person name="Stage D.E."/>
            <person name="Stark A."/>
            <person name="Stephan W."/>
            <person name="Strausberg R.L."/>
            <person name="Strempel S."/>
            <person name="Sturgill D."/>
            <person name="Sutton G."/>
            <person name="Sutton G.G."/>
            <person name="Tao W."/>
            <person name="Teichmann S."/>
            <person name="Tobari Y.N."/>
            <person name="Tomimura Y."/>
            <person name="Tsolas J.M."/>
            <person name="Valente V.L."/>
            <person name="Venter E."/>
            <person name="Venter J.C."/>
            <person name="Vicario S."/>
            <person name="Vieira F.G."/>
            <person name="Vilella A.J."/>
            <person name="Villasante A."/>
            <person name="Walenz B."/>
            <person name="Wang J."/>
            <person name="Wasserman M."/>
            <person name="Watts T."/>
            <person name="Wilson D."/>
            <person name="Wilson R.K."/>
            <person name="Wing R.A."/>
            <person name="Wolfner M.F."/>
            <person name="Wong A."/>
            <person name="Wong G.K."/>
            <person name="Wu C.I."/>
            <person name="Wu G."/>
            <person name="Yamamoto D."/>
            <person name="Yang H.P."/>
            <person name="Yang S.P."/>
            <person name="Yorke J.A."/>
            <person name="Yoshida K."/>
            <person name="Zdobnov E."/>
            <person name="Zhang P."/>
            <person name="Zhang Y."/>
            <person name="Zimin A.V."/>
            <person name="Baldwin J."/>
            <person name="Abdouelleil A."/>
            <person name="Abdulkadir J."/>
            <person name="Abebe A."/>
            <person name="Abera B."/>
            <person name="Abreu J."/>
            <person name="Acer S.C."/>
            <person name="Aftuck L."/>
            <person name="Alexander A."/>
            <person name="An P."/>
            <person name="Anderson E."/>
            <person name="Anderson S."/>
            <person name="Arachi H."/>
            <person name="Azer M."/>
            <person name="Bachantsang P."/>
            <person name="Barry A."/>
            <person name="Bayul T."/>
            <person name="Berlin A."/>
            <person name="Bessette D."/>
            <person name="Bloom T."/>
            <person name="Blye J."/>
            <person name="Boguslavskiy L."/>
            <person name="Bonnet C."/>
            <person name="Boukhgalter B."/>
            <person name="Bourzgui I."/>
            <person name="Brown A."/>
            <person name="Cahill P."/>
            <person name="Channer S."/>
            <person name="Cheshatsang Y."/>
            <person name="Chuda L."/>
            <person name="Citroen M."/>
            <person name="Collymore A."/>
            <person name="Cooke P."/>
            <person name="Costello M."/>
            <person name="D'Aco K."/>
            <person name="Daza R."/>
            <person name="De Haan G."/>
            <person name="DeGray S."/>
            <person name="DeMaso C."/>
            <person name="Dhargay N."/>
            <person name="Dooley K."/>
            <person name="Dooley E."/>
            <person name="Doricent M."/>
            <person name="Dorje P."/>
            <person name="Dorjee K."/>
            <person name="Dupes A."/>
            <person name="Elong R."/>
            <person name="Falk J."/>
            <person name="Farina A."/>
            <person name="Faro S."/>
            <person name="Ferguson D."/>
            <person name="Fisher S."/>
            <person name="Foley C.D."/>
            <person name="Franke A."/>
            <person name="Friedrich D."/>
            <person name="Gadbois L."/>
            <person name="Gearin G."/>
            <person name="Gearin C.R."/>
            <person name="Giannoukos G."/>
            <person name="Goode T."/>
            <person name="Graham J."/>
            <person name="Grandbois E."/>
            <person name="Grewal S."/>
            <person name="Gyaltsen K."/>
            <person name="Hafez N."/>
            <person name="Hagos B."/>
            <person name="Hall J."/>
            <person name="Henson C."/>
            <person name="Hollinger A."/>
            <person name="Honan T."/>
            <person name="Huard M.D."/>
            <person name="Hughes L."/>
            <person name="Hurhula B."/>
            <person name="Husby M.E."/>
            <person name="Kamat A."/>
            <person name="Kanga B."/>
            <person name="Kashin S."/>
            <person name="Khazanovich D."/>
            <person name="Kisner P."/>
            <person name="Lance K."/>
            <person name="Lara M."/>
            <person name="Lee W."/>
            <person name="Lennon N."/>
            <person name="Letendre F."/>
            <person name="LeVine R."/>
            <person name="Lipovsky A."/>
            <person name="Liu X."/>
            <person name="Liu J."/>
            <person name="Liu S."/>
            <person name="Lokyitsang T."/>
            <person name="Lokyitsang Y."/>
            <person name="Lubonja R."/>
            <person name="Lui A."/>
            <person name="MacDonald P."/>
            <person name="Magnisalis V."/>
            <person name="Maru K."/>
            <person name="Matthews C."/>
            <person name="McCusker W."/>
            <person name="McDonough S."/>
            <person name="Mehta T."/>
            <person name="Meldrim J."/>
            <person name="Meneus L."/>
            <person name="Mihai O."/>
            <person name="Mihalev A."/>
            <person name="Mihova T."/>
            <person name="Mittelman R."/>
            <person name="Mlenga V."/>
            <person name="Montmayeur A."/>
            <person name="Mulrain L."/>
            <person name="Navidi A."/>
            <person name="Naylor J."/>
            <person name="Negash T."/>
            <person name="Nguyen T."/>
            <person name="Nguyen N."/>
            <person name="Nicol R."/>
            <person name="Norbu C."/>
            <person name="Norbu N."/>
            <person name="Novod N."/>
            <person name="O'Neill B."/>
            <person name="Osman S."/>
            <person name="Markiewicz E."/>
            <person name="Oyono O.L."/>
            <person name="Patti C."/>
            <person name="Phunkhang P."/>
            <person name="Pierre F."/>
            <person name="Priest M."/>
            <person name="Raghuraman S."/>
            <person name="Rege F."/>
            <person name="Reyes R."/>
            <person name="Rise C."/>
            <person name="Rogov P."/>
            <person name="Ross K."/>
            <person name="Ryan E."/>
            <person name="Settipalli S."/>
            <person name="Shea T."/>
            <person name="Sherpa N."/>
            <person name="Shi L."/>
            <person name="Shih D."/>
            <person name="Sparrow T."/>
            <person name="Spaulding J."/>
            <person name="Stalker J."/>
            <person name="Stange-Thomann N."/>
            <person name="Stavropoulos S."/>
            <person name="Stone C."/>
            <person name="Strader C."/>
            <person name="Tesfaye S."/>
            <person name="Thomson T."/>
            <person name="Thoulutsang Y."/>
            <person name="Thoulutsang D."/>
            <person name="Topham K."/>
            <person name="Topping I."/>
            <person name="Tsamla T."/>
            <person name="Vassiliev H."/>
            <person name="Vo A."/>
            <person name="Wangchuk T."/>
            <person name="Wangdi T."/>
            <person name="Weiand M."/>
            <person name="Wilkinson J."/>
            <person name="Wilson A."/>
            <person name="Yadav S."/>
            <person name="Young G."/>
            <person name="Yu Q."/>
            <person name="Zembek L."/>
            <person name="Zhong D."/>
            <person name="Zimmer A."/>
            <person name="Zwirko Z."/>
            <person name="Jaffe D.B."/>
            <person name="Alvarez P."/>
            <person name="Brockman W."/>
            <person name="Butler J."/>
            <person name="Chin C."/>
            <person name="Gnerre S."/>
            <person name="Grabherr M."/>
            <person name="Kleber M."/>
            <person name="Mauceli E."/>
            <person name="MacCallum I."/>
        </authorList>
    </citation>
    <scope>NUCLEOTIDE SEQUENCE [LARGE SCALE GENOMIC DNA]</scope>
    <source>
        <strain evidence="3">Rob3c / Tucson 14021-0248.25</strain>
    </source>
</reference>